<evidence type="ECO:0000256" key="1">
    <source>
        <dbReference type="SAM" id="Phobius"/>
    </source>
</evidence>
<accession>V6JJ90</accession>
<keyword evidence="3" id="KW-1185">Reference proteome</keyword>
<comment type="caution">
    <text evidence="2">The sequence shown here is derived from an EMBL/GenBank/DDBJ whole genome shotgun (WGS) entry which is preliminary data.</text>
</comment>
<keyword evidence="1" id="KW-0472">Membrane</keyword>
<dbReference type="STRING" id="1352936.M878_40780"/>
<evidence type="ECO:0008006" key="4">
    <source>
        <dbReference type="Google" id="ProtNLM"/>
    </source>
</evidence>
<gene>
    <name evidence="2" type="ORF">M878_40780</name>
</gene>
<evidence type="ECO:0000313" key="3">
    <source>
        <dbReference type="Proteomes" id="UP000017984"/>
    </source>
</evidence>
<dbReference type="HOGENOM" id="CLU_018391_0_0_11"/>
<evidence type="ECO:0000313" key="2">
    <source>
        <dbReference type="EMBL" id="EST19977.1"/>
    </source>
</evidence>
<feature type="transmembrane region" description="Helical" evidence="1">
    <location>
        <begin position="53"/>
        <end position="79"/>
    </location>
</feature>
<dbReference type="InterPro" id="IPR017850">
    <property type="entry name" value="Alkaline_phosphatase_core_sf"/>
</dbReference>
<name>V6JJ90_STRRC</name>
<keyword evidence="1" id="KW-1133">Transmembrane helix</keyword>
<feature type="transmembrane region" description="Helical" evidence="1">
    <location>
        <begin position="143"/>
        <end position="163"/>
    </location>
</feature>
<dbReference type="Gene3D" id="3.40.720.10">
    <property type="entry name" value="Alkaline Phosphatase, subunit A"/>
    <property type="match status" value="1"/>
</dbReference>
<feature type="transmembrane region" description="Helical" evidence="1">
    <location>
        <begin position="28"/>
        <end position="46"/>
    </location>
</feature>
<dbReference type="SUPFAM" id="SSF53649">
    <property type="entry name" value="Alkaline phosphatase-like"/>
    <property type="match status" value="1"/>
</dbReference>
<keyword evidence="1" id="KW-0812">Transmembrane</keyword>
<dbReference type="Proteomes" id="UP000017984">
    <property type="component" value="Chromosome"/>
</dbReference>
<dbReference type="EMBL" id="AWQX01000364">
    <property type="protein sequence ID" value="EST19977.1"/>
    <property type="molecule type" value="Genomic_DNA"/>
</dbReference>
<organism evidence="2 3">
    <name type="scientific">Streptomyces roseochromogenus subsp. oscitans DS 12.976</name>
    <dbReference type="NCBI Taxonomy" id="1352936"/>
    <lineage>
        <taxon>Bacteria</taxon>
        <taxon>Bacillati</taxon>
        <taxon>Actinomycetota</taxon>
        <taxon>Actinomycetes</taxon>
        <taxon>Kitasatosporales</taxon>
        <taxon>Streptomycetaceae</taxon>
        <taxon>Streptomyces</taxon>
    </lineage>
</organism>
<sequence length="532" mass="57779">MGVSVLAVGLLLAALLLPDQPDQLAPVAFVRLPGEGVLLATALLMLPPRARRAGAVAVGVLIGLVALLKCLDIGFYTVLYRPFDLVLDWGLLGNAADYLRETSGRTGELAALAGALVLTVAVLLLTTGATVRLTALMARHRARAVRVVLVLGTVWVTCVVLGLRTGGAPVASTLDADLLGDRAKQVRVSLADARLFRRQAAVDAFARTPSNQLLTGLRGKDVLFTFIESYGRSAIEDPTMGPPIDAVLKQSTMTLKAAGFRARSGWLTSPVTGGGSWLAHSTFLSGLWISNQQRFRSLTSSDRTTLSGSFRRTGAWRTVGVVPGVLVAWPEGRFFGLDHVYDGHHLDYHGPDFGWSQVPDQYALEAFQRREFGKRGRGPLMAEIILTSSHYPWAPVPRMVDWASLGDGSVFQRVRRGGKTENEVWSNPESVRAEYRTSIEYSLNSLVGFLRRYGNPNTVLVFLGDHQPVPTVTANSPRKDVPVTIVAHDPRVLDRISGWGWTEGLKPAAGAPIWGMDNFRDRFLKAFGPQGR</sequence>
<feature type="transmembrane region" description="Helical" evidence="1">
    <location>
        <begin position="109"/>
        <end position="131"/>
    </location>
</feature>
<reference evidence="2 3" key="1">
    <citation type="journal article" date="2014" name="Genome Announc.">
        <title>Draft Genome Sequence of Streptomyces roseochromogenes subsp. oscitans DS 12.976, Producer of the Aminocoumarin Antibiotic Clorobiocin.</title>
        <authorList>
            <person name="Ruckert C."/>
            <person name="Kalinowski J."/>
            <person name="Heide L."/>
            <person name="Apel A.K."/>
        </authorList>
    </citation>
    <scope>NUCLEOTIDE SEQUENCE [LARGE SCALE GENOMIC DNA]</scope>
    <source>
        <strain evidence="2 3">DS 12.976</strain>
    </source>
</reference>
<proteinExistence type="predicted"/>
<protein>
    <recommendedName>
        <fullName evidence="4">Sulfatase</fullName>
    </recommendedName>
</protein>
<dbReference type="AlphaFoldDB" id="V6JJ90"/>
<dbReference type="PATRIC" id="fig|1352936.5.peg.8446"/>